<evidence type="ECO:0000256" key="2">
    <source>
        <dbReference type="SAM" id="Phobius"/>
    </source>
</evidence>
<proteinExistence type="predicted"/>
<feature type="region of interest" description="Disordered" evidence="1">
    <location>
        <begin position="336"/>
        <end position="371"/>
    </location>
</feature>
<sequence>MTSPLPAFMTAYLHALNKSLKVIILCSVWLGVSIPLLFALFFFSTSRLRRQPIFIFNVVSICIGITMGLLNIQILVPSLVEPLVPVDRHSVLAYTFFSASAPILVESILMFRLFAVFPYRQTPKIIFFSIFIPLGLLKAGRLGNLIEFMVTFSGLIRNATTTEEMGELSLRHTGPKVEWFLQVVDNSFASVLFLWRLNLNNSLFPTGTAASAQPRSYSSRIRTLFWIAVSNFIFPVIVSITLLALYFREGDYLKCLMFLISNAYIEIIGVLMATVWSASTHWQGSESHPPNSFPVARFDGNGASGIPTSKTHWEASNARPSTSFPVVRFDGDGLSIPTAKAIQPSPREDIYGTLDSSDPFGIYRPSTKESA</sequence>
<feature type="transmembrane region" description="Helical" evidence="2">
    <location>
        <begin position="259"/>
        <end position="278"/>
    </location>
</feature>
<dbReference type="Proteomes" id="UP000027073">
    <property type="component" value="Unassembled WGS sequence"/>
</dbReference>
<dbReference type="InterPro" id="IPR027458">
    <property type="entry name" value="STE2_TM1-TM2_sf"/>
</dbReference>
<dbReference type="InParanoid" id="A0A067P9L1"/>
<dbReference type="OrthoDB" id="2548432at2759"/>
<feature type="transmembrane region" description="Helical" evidence="2">
    <location>
        <begin position="20"/>
        <end position="42"/>
    </location>
</feature>
<dbReference type="Gene3D" id="1.10.287.920">
    <property type="entry name" value="Pheromone alpha factor receptor"/>
    <property type="match status" value="1"/>
</dbReference>
<dbReference type="HOGENOM" id="CLU_062759_0_0_1"/>
<feature type="transmembrane region" description="Helical" evidence="2">
    <location>
        <begin position="224"/>
        <end position="247"/>
    </location>
</feature>
<keyword evidence="2" id="KW-0812">Transmembrane</keyword>
<protein>
    <submittedName>
        <fullName evidence="3">Uncharacterized protein</fullName>
    </submittedName>
</protein>
<evidence type="ECO:0000313" key="4">
    <source>
        <dbReference type="Proteomes" id="UP000027073"/>
    </source>
</evidence>
<name>A0A067P9L1_PLEO1</name>
<feature type="transmembrane region" description="Helical" evidence="2">
    <location>
        <begin position="91"/>
        <end position="113"/>
    </location>
</feature>
<feature type="transmembrane region" description="Helical" evidence="2">
    <location>
        <begin position="54"/>
        <end position="76"/>
    </location>
</feature>
<keyword evidence="2" id="KW-0472">Membrane</keyword>
<gene>
    <name evidence="3" type="ORF">PLEOSDRAFT_153214</name>
</gene>
<accession>A0A067P9L1</accession>
<organism evidence="3 4">
    <name type="scientific">Pleurotus ostreatus (strain PC15)</name>
    <name type="common">Oyster mushroom</name>
    <dbReference type="NCBI Taxonomy" id="1137138"/>
    <lineage>
        <taxon>Eukaryota</taxon>
        <taxon>Fungi</taxon>
        <taxon>Dikarya</taxon>
        <taxon>Basidiomycota</taxon>
        <taxon>Agaricomycotina</taxon>
        <taxon>Agaricomycetes</taxon>
        <taxon>Agaricomycetidae</taxon>
        <taxon>Agaricales</taxon>
        <taxon>Pleurotineae</taxon>
        <taxon>Pleurotaceae</taxon>
        <taxon>Pleurotus</taxon>
    </lineage>
</organism>
<evidence type="ECO:0000256" key="1">
    <source>
        <dbReference type="SAM" id="MobiDB-lite"/>
    </source>
</evidence>
<dbReference type="EMBL" id="KL198004">
    <property type="protein sequence ID" value="KDQ33117.1"/>
    <property type="molecule type" value="Genomic_DNA"/>
</dbReference>
<evidence type="ECO:0000313" key="3">
    <source>
        <dbReference type="EMBL" id="KDQ33117.1"/>
    </source>
</evidence>
<dbReference type="VEuPathDB" id="FungiDB:PLEOSDRAFT_153214"/>
<reference evidence="4" key="1">
    <citation type="journal article" date="2014" name="Proc. Natl. Acad. Sci. U.S.A.">
        <title>Extensive sampling of basidiomycete genomes demonstrates inadequacy of the white-rot/brown-rot paradigm for wood decay fungi.</title>
        <authorList>
            <person name="Riley R."/>
            <person name="Salamov A.A."/>
            <person name="Brown D.W."/>
            <person name="Nagy L.G."/>
            <person name="Floudas D."/>
            <person name="Held B.W."/>
            <person name="Levasseur A."/>
            <person name="Lombard V."/>
            <person name="Morin E."/>
            <person name="Otillar R."/>
            <person name="Lindquist E.A."/>
            <person name="Sun H."/>
            <person name="LaButti K.M."/>
            <person name="Schmutz J."/>
            <person name="Jabbour D."/>
            <person name="Luo H."/>
            <person name="Baker S.E."/>
            <person name="Pisabarro A.G."/>
            <person name="Walton J.D."/>
            <person name="Blanchette R.A."/>
            <person name="Henrissat B."/>
            <person name="Martin F."/>
            <person name="Cullen D."/>
            <person name="Hibbett D.S."/>
            <person name="Grigoriev I.V."/>
        </authorList>
    </citation>
    <scope>NUCLEOTIDE SEQUENCE [LARGE SCALE GENOMIC DNA]</scope>
    <source>
        <strain evidence="4">PC15</strain>
    </source>
</reference>
<keyword evidence="2" id="KW-1133">Transmembrane helix</keyword>
<dbReference type="AlphaFoldDB" id="A0A067P9L1"/>